<keyword evidence="2" id="KW-1185">Reference proteome</keyword>
<proteinExistence type="predicted"/>
<accession>A0A3N4HPS8</accession>
<reference evidence="1 2" key="1">
    <citation type="journal article" date="2018" name="Nat. Ecol. Evol.">
        <title>Pezizomycetes genomes reveal the molecular basis of ectomycorrhizal truffle lifestyle.</title>
        <authorList>
            <person name="Murat C."/>
            <person name="Payen T."/>
            <person name="Noel B."/>
            <person name="Kuo A."/>
            <person name="Morin E."/>
            <person name="Chen J."/>
            <person name="Kohler A."/>
            <person name="Krizsan K."/>
            <person name="Balestrini R."/>
            <person name="Da Silva C."/>
            <person name="Montanini B."/>
            <person name="Hainaut M."/>
            <person name="Levati E."/>
            <person name="Barry K.W."/>
            <person name="Belfiori B."/>
            <person name="Cichocki N."/>
            <person name="Clum A."/>
            <person name="Dockter R.B."/>
            <person name="Fauchery L."/>
            <person name="Guy J."/>
            <person name="Iotti M."/>
            <person name="Le Tacon F."/>
            <person name="Lindquist E.A."/>
            <person name="Lipzen A."/>
            <person name="Malagnac F."/>
            <person name="Mello A."/>
            <person name="Molinier V."/>
            <person name="Miyauchi S."/>
            <person name="Poulain J."/>
            <person name="Riccioni C."/>
            <person name="Rubini A."/>
            <person name="Sitrit Y."/>
            <person name="Splivallo R."/>
            <person name="Traeger S."/>
            <person name="Wang M."/>
            <person name="Zifcakova L."/>
            <person name="Wipf D."/>
            <person name="Zambonelli A."/>
            <person name="Paolocci F."/>
            <person name="Nowrousian M."/>
            <person name="Ottonello S."/>
            <person name="Baldrian P."/>
            <person name="Spatafora J.W."/>
            <person name="Henrissat B."/>
            <person name="Nagy L.G."/>
            <person name="Aury J.M."/>
            <person name="Wincker P."/>
            <person name="Grigoriev I.V."/>
            <person name="Bonfante P."/>
            <person name="Martin F.M."/>
        </authorList>
    </citation>
    <scope>NUCLEOTIDE SEQUENCE [LARGE SCALE GENOMIC DNA]</scope>
    <source>
        <strain evidence="1 2">RN42</strain>
    </source>
</reference>
<organism evidence="1 2">
    <name type="scientific">Ascobolus immersus RN42</name>
    <dbReference type="NCBI Taxonomy" id="1160509"/>
    <lineage>
        <taxon>Eukaryota</taxon>
        <taxon>Fungi</taxon>
        <taxon>Dikarya</taxon>
        <taxon>Ascomycota</taxon>
        <taxon>Pezizomycotina</taxon>
        <taxon>Pezizomycetes</taxon>
        <taxon>Pezizales</taxon>
        <taxon>Ascobolaceae</taxon>
        <taxon>Ascobolus</taxon>
    </lineage>
</organism>
<gene>
    <name evidence="1" type="ORF">BJ508DRAFT_15911</name>
</gene>
<protein>
    <submittedName>
        <fullName evidence="1">Uncharacterized protein</fullName>
    </submittedName>
</protein>
<evidence type="ECO:0000313" key="1">
    <source>
        <dbReference type="EMBL" id="RPA75832.1"/>
    </source>
</evidence>
<name>A0A3N4HPS8_ASCIM</name>
<evidence type="ECO:0000313" key="2">
    <source>
        <dbReference type="Proteomes" id="UP000275078"/>
    </source>
</evidence>
<dbReference type="EMBL" id="ML119756">
    <property type="protein sequence ID" value="RPA75832.1"/>
    <property type="molecule type" value="Genomic_DNA"/>
</dbReference>
<dbReference type="Proteomes" id="UP000275078">
    <property type="component" value="Unassembled WGS sequence"/>
</dbReference>
<sequence>MTQIEEAITEVTFGGVAELLKAHADFCETARERPRNKQLNFEAYLARLSFVVSALHREFVISLHRLFKNRMTAIAPDLALDAHGEFKAPSVLVSGDCAHNQDLITFRGFETRARYYTEELRGVVETIASTESKEIGSMEHAYIRHFEEGIRQLTDDIHRARLQILELRW</sequence>
<dbReference type="AlphaFoldDB" id="A0A3N4HPS8"/>